<evidence type="ECO:0000313" key="18">
    <source>
        <dbReference type="Proteomes" id="UP001381693"/>
    </source>
</evidence>
<dbReference type="Proteomes" id="UP001381693">
    <property type="component" value="Unassembled WGS sequence"/>
</dbReference>
<evidence type="ECO:0000256" key="11">
    <source>
        <dbReference type="ARBA" id="ARBA00023242"/>
    </source>
</evidence>
<dbReference type="GO" id="GO:0008270">
    <property type="term" value="F:zinc ion binding"/>
    <property type="evidence" value="ECO:0007669"/>
    <property type="project" value="UniProtKB-KW"/>
</dbReference>
<evidence type="ECO:0000256" key="8">
    <source>
        <dbReference type="ARBA" id="ARBA00023015"/>
    </source>
</evidence>
<evidence type="ECO:0000256" key="5">
    <source>
        <dbReference type="ARBA" id="ARBA00022723"/>
    </source>
</evidence>
<keyword evidence="13" id="KW-0175">Coiled coil</keyword>
<feature type="region of interest" description="Disordered" evidence="14">
    <location>
        <begin position="438"/>
        <end position="465"/>
    </location>
</feature>
<reference evidence="17 18" key="1">
    <citation type="submission" date="2023-11" db="EMBL/GenBank/DDBJ databases">
        <title>Halocaridina rubra genome assembly.</title>
        <authorList>
            <person name="Smith C."/>
        </authorList>
    </citation>
    <scope>NUCLEOTIDE SEQUENCE [LARGE SCALE GENOMIC DNA]</scope>
    <source>
        <strain evidence="17">EP-1</strain>
        <tissue evidence="17">Whole</tissue>
    </source>
</reference>
<feature type="compositionally biased region" description="Basic and acidic residues" evidence="14">
    <location>
        <begin position="525"/>
        <end position="535"/>
    </location>
</feature>
<sequence length="545" mass="62169">MSAEELCASIEVYQTQLKEIEEILSNASDEEKQQLQELQENLLSLLELTLRQLNQHSDRGNEVDNDVGNNVQEQTSDECNSGNSQIKTFDDEFALFQSEIAEITGDTVENNREEEVPKYSKEYLNGLEGTKCQSPFTERWGGHSYHNAVILSIEMQEDGEIDLNNPKVRVLYSQPTSLDMLTCRYFLSGRCKFSDESCRFSHGKIVPVYDIKEYREPVYESIISGTRVLVQHSEDLWTAATVQDVLEDRSAFCVMFDNNKKVAEVLPEQIIPVQGDDDEENGNDLSPCDKTDLQESPSEGSFQEASDEDSSDVEAAVFVPTNSWLQHSLSQRLGDWEKFTTGIGSKLMQKMGYVVGTGLGPSGEGRVEPVVAYVYPQGVSLDRCMELREASNGEEMLQVEKRLEREKRREEAKSAQAAERMRNRTSVFDIINKKLGGKGKYESDDDDDGNQRPAMNVSNTALQKDTARDLNLKNYHLSKNIRQIQREILKMEESKDRQRNNDAAIKILDSKLQMKRLDLQRMQEAERKVQGEQKHRKDKKKYCVF</sequence>
<dbReference type="GO" id="GO:0001227">
    <property type="term" value="F:DNA-binding transcription repressor activity, RNA polymerase II-specific"/>
    <property type="evidence" value="ECO:0007669"/>
    <property type="project" value="TreeGrafter"/>
</dbReference>
<evidence type="ECO:0000256" key="14">
    <source>
        <dbReference type="SAM" id="MobiDB-lite"/>
    </source>
</evidence>
<dbReference type="PANTHER" id="PTHR46297:SF1">
    <property type="entry name" value="ZINC FINGER CCCH-TYPE WITH G PATCH DOMAIN-CONTAINING PROTEIN"/>
    <property type="match status" value="1"/>
</dbReference>
<dbReference type="AlphaFoldDB" id="A0AAN8X438"/>
<dbReference type="Pfam" id="PF01585">
    <property type="entry name" value="G-patch"/>
    <property type="match status" value="1"/>
</dbReference>
<name>A0AAN8X438_HALRR</name>
<dbReference type="PROSITE" id="PS50103">
    <property type="entry name" value="ZF_C3H1"/>
    <property type="match status" value="1"/>
</dbReference>
<evidence type="ECO:0000259" key="15">
    <source>
        <dbReference type="PROSITE" id="PS50103"/>
    </source>
</evidence>
<evidence type="ECO:0000256" key="10">
    <source>
        <dbReference type="ARBA" id="ARBA00023163"/>
    </source>
</evidence>
<dbReference type="PANTHER" id="PTHR46297">
    <property type="entry name" value="ZINC FINGER CCCH-TYPE WITH G PATCH DOMAIN-CONTAINING PROTEIN"/>
    <property type="match status" value="1"/>
</dbReference>
<evidence type="ECO:0000256" key="3">
    <source>
        <dbReference type="ARBA" id="ARBA00022414"/>
    </source>
</evidence>
<evidence type="ECO:0000256" key="4">
    <source>
        <dbReference type="ARBA" id="ARBA00022491"/>
    </source>
</evidence>
<keyword evidence="9" id="KW-0238">DNA-binding</keyword>
<keyword evidence="8" id="KW-0805">Transcription regulation</keyword>
<keyword evidence="4" id="KW-0678">Repressor</keyword>
<keyword evidence="18" id="KW-1185">Reference proteome</keyword>
<proteinExistence type="predicted"/>
<keyword evidence="11" id="KW-0539">Nucleus</keyword>
<evidence type="ECO:0000259" key="16">
    <source>
        <dbReference type="PROSITE" id="PS50174"/>
    </source>
</evidence>
<keyword evidence="5 12" id="KW-0479">Metal-binding</keyword>
<feature type="domain" description="C3H1-type" evidence="15">
    <location>
        <begin position="177"/>
        <end position="205"/>
    </location>
</feature>
<dbReference type="InterPro" id="IPR000467">
    <property type="entry name" value="G_patch_dom"/>
</dbReference>
<evidence type="ECO:0000256" key="13">
    <source>
        <dbReference type="SAM" id="Coils"/>
    </source>
</evidence>
<feature type="region of interest" description="Disordered" evidence="14">
    <location>
        <begin position="525"/>
        <end position="545"/>
    </location>
</feature>
<evidence type="ECO:0000256" key="1">
    <source>
        <dbReference type="ARBA" id="ARBA00004062"/>
    </source>
</evidence>
<dbReference type="SMART" id="SM00443">
    <property type="entry name" value="G_patch"/>
    <property type="match status" value="1"/>
</dbReference>
<dbReference type="Gene3D" id="2.30.30.1190">
    <property type="match status" value="1"/>
</dbReference>
<dbReference type="CDD" id="cd20384">
    <property type="entry name" value="Tudor_ZGPAT"/>
    <property type="match status" value="1"/>
</dbReference>
<feature type="region of interest" description="Disordered" evidence="14">
    <location>
        <begin position="271"/>
        <end position="312"/>
    </location>
</feature>
<dbReference type="GO" id="GO:0005634">
    <property type="term" value="C:nucleus"/>
    <property type="evidence" value="ECO:0007669"/>
    <property type="project" value="UniProtKB-SubCell"/>
</dbReference>
<keyword evidence="10" id="KW-0804">Transcription</keyword>
<accession>A0AAN8X438</accession>
<evidence type="ECO:0000256" key="12">
    <source>
        <dbReference type="PROSITE-ProRule" id="PRU00723"/>
    </source>
</evidence>
<comment type="subcellular location">
    <subcellularLocation>
        <location evidence="2">Nucleus</location>
    </subcellularLocation>
</comment>
<comment type="function">
    <text evidence="1">Transcription repressor.</text>
</comment>
<keyword evidence="6 12" id="KW-0863">Zinc-finger</keyword>
<feature type="zinc finger region" description="C3H1-type" evidence="12">
    <location>
        <begin position="177"/>
        <end position="205"/>
    </location>
</feature>
<organism evidence="17 18">
    <name type="scientific">Halocaridina rubra</name>
    <name type="common">Hawaiian red shrimp</name>
    <dbReference type="NCBI Taxonomy" id="373956"/>
    <lineage>
        <taxon>Eukaryota</taxon>
        <taxon>Metazoa</taxon>
        <taxon>Ecdysozoa</taxon>
        <taxon>Arthropoda</taxon>
        <taxon>Crustacea</taxon>
        <taxon>Multicrustacea</taxon>
        <taxon>Malacostraca</taxon>
        <taxon>Eumalacostraca</taxon>
        <taxon>Eucarida</taxon>
        <taxon>Decapoda</taxon>
        <taxon>Pleocyemata</taxon>
        <taxon>Caridea</taxon>
        <taxon>Atyoidea</taxon>
        <taxon>Atyidae</taxon>
        <taxon>Halocaridina</taxon>
    </lineage>
</organism>
<feature type="domain" description="G-patch" evidence="16">
    <location>
        <begin position="340"/>
        <end position="386"/>
    </location>
</feature>
<feature type="compositionally biased region" description="Polar residues" evidence="14">
    <location>
        <begin position="294"/>
        <end position="304"/>
    </location>
</feature>
<keyword evidence="7 12" id="KW-0862">Zinc</keyword>
<dbReference type="EMBL" id="JAXCGZ010012197">
    <property type="protein sequence ID" value="KAK7073723.1"/>
    <property type="molecule type" value="Genomic_DNA"/>
</dbReference>
<evidence type="ECO:0000256" key="2">
    <source>
        <dbReference type="ARBA" id="ARBA00004123"/>
    </source>
</evidence>
<evidence type="ECO:0000256" key="7">
    <source>
        <dbReference type="ARBA" id="ARBA00022833"/>
    </source>
</evidence>
<evidence type="ECO:0000313" key="17">
    <source>
        <dbReference type="EMBL" id="KAK7073723.1"/>
    </source>
</evidence>
<evidence type="ECO:0000256" key="9">
    <source>
        <dbReference type="ARBA" id="ARBA00023125"/>
    </source>
</evidence>
<feature type="coiled-coil region" evidence="13">
    <location>
        <begin position="3"/>
        <end position="48"/>
    </location>
</feature>
<protein>
    <recommendedName>
        <fullName evidence="3">Zinc finger CCCH-type with G patch domain-containing protein</fullName>
    </recommendedName>
</protein>
<comment type="caution">
    <text evidence="17">The sequence shown here is derived from an EMBL/GenBank/DDBJ whole genome shotgun (WGS) entry which is preliminary data.</text>
</comment>
<dbReference type="InterPro" id="IPR000571">
    <property type="entry name" value="Znf_CCCH"/>
</dbReference>
<feature type="compositionally biased region" description="Basic residues" evidence="14">
    <location>
        <begin position="536"/>
        <end position="545"/>
    </location>
</feature>
<evidence type="ECO:0000256" key="6">
    <source>
        <dbReference type="ARBA" id="ARBA00022771"/>
    </source>
</evidence>
<dbReference type="GO" id="GO:0000978">
    <property type="term" value="F:RNA polymerase II cis-regulatory region sequence-specific DNA binding"/>
    <property type="evidence" value="ECO:0007669"/>
    <property type="project" value="TreeGrafter"/>
</dbReference>
<dbReference type="PROSITE" id="PS50174">
    <property type="entry name" value="G_PATCH"/>
    <property type="match status" value="1"/>
</dbReference>
<gene>
    <name evidence="17" type="ORF">SK128_023308</name>
</gene>
<dbReference type="SMART" id="SM00356">
    <property type="entry name" value="ZnF_C3H1"/>
    <property type="match status" value="1"/>
</dbReference>